<dbReference type="InterPro" id="IPR036397">
    <property type="entry name" value="RNaseH_sf"/>
</dbReference>
<dbReference type="InterPro" id="IPR012337">
    <property type="entry name" value="RNaseH-like_sf"/>
</dbReference>
<dbReference type="GO" id="GO:0004523">
    <property type="term" value="F:RNA-DNA hybrid ribonuclease activity"/>
    <property type="evidence" value="ECO:0007669"/>
    <property type="project" value="InterPro"/>
</dbReference>
<dbReference type="Proteomes" id="UP000596661">
    <property type="component" value="Chromosome 7"/>
</dbReference>
<sequence length="276" mass="30719">MLSSVVNMLESYGKLLSFSLIFLRLKNMFNGDYLLSLSTILNQQDFELLLCILWGIWTDRNKVVHGGSPRQPAAIVTYAIRFHEDFSRARQVPSPATVDSNQPPATLTPPTVQQAPKWQPPPNNCFKLNVDAATNVDQKKLGIGAIIRDHNGSVVAAYSKVVQGSFRSDEMEAKALFHALNWASQNRFAVTHIETDALRVSNALSFVSQDLSCFSDLIMDVRCLLSFFPQVLVTHVKRSANQAAHGLAKFSLGLDDDFCWIGEVPYPIFSVVVNDF</sequence>
<reference evidence="3" key="2">
    <citation type="submission" date="2021-03" db="UniProtKB">
        <authorList>
            <consortium name="EnsemblPlants"/>
        </authorList>
    </citation>
    <scope>IDENTIFICATION</scope>
</reference>
<name>A0A803Q3I7_CANSA</name>
<dbReference type="InterPro" id="IPR002156">
    <property type="entry name" value="RNaseH_domain"/>
</dbReference>
<protein>
    <recommendedName>
        <fullName evidence="2">RNase H type-1 domain-containing protein</fullName>
    </recommendedName>
</protein>
<dbReference type="Pfam" id="PF13456">
    <property type="entry name" value="RVT_3"/>
    <property type="match status" value="1"/>
</dbReference>
<feature type="region of interest" description="Disordered" evidence="1">
    <location>
        <begin position="92"/>
        <end position="118"/>
    </location>
</feature>
<dbReference type="GO" id="GO:0003676">
    <property type="term" value="F:nucleic acid binding"/>
    <property type="evidence" value="ECO:0007669"/>
    <property type="project" value="InterPro"/>
</dbReference>
<dbReference type="EMBL" id="UZAU01000674">
    <property type="status" value="NOT_ANNOTATED_CDS"/>
    <property type="molecule type" value="Genomic_DNA"/>
</dbReference>
<dbReference type="OMA" id="CNRISHE"/>
<feature type="compositionally biased region" description="Polar residues" evidence="1">
    <location>
        <begin position="97"/>
        <end position="116"/>
    </location>
</feature>
<keyword evidence="4" id="KW-1185">Reference proteome</keyword>
<dbReference type="CDD" id="cd06222">
    <property type="entry name" value="RNase_H_like"/>
    <property type="match status" value="1"/>
</dbReference>
<dbReference type="InterPro" id="IPR052929">
    <property type="entry name" value="RNase_H-like_EbsB-rel"/>
</dbReference>
<proteinExistence type="predicted"/>
<dbReference type="Gramene" id="evm.model.07.1673">
    <property type="protein sequence ID" value="cds.evm.model.07.1673"/>
    <property type="gene ID" value="evm.TU.07.1673"/>
</dbReference>
<evidence type="ECO:0000313" key="3">
    <source>
        <dbReference type="EnsemblPlants" id="cds.evm.model.07.1673"/>
    </source>
</evidence>
<dbReference type="SUPFAM" id="SSF53098">
    <property type="entry name" value="Ribonuclease H-like"/>
    <property type="match status" value="1"/>
</dbReference>
<dbReference type="EnsemblPlants" id="evm.model.07.1673">
    <property type="protein sequence ID" value="cds.evm.model.07.1673"/>
    <property type="gene ID" value="evm.TU.07.1673"/>
</dbReference>
<dbReference type="PANTHER" id="PTHR47074">
    <property type="entry name" value="BNAC02G40300D PROTEIN"/>
    <property type="match status" value="1"/>
</dbReference>
<accession>A0A803Q3I7</accession>
<dbReference type="InterPro" id="IPR044730">
    <property type="entry name" value="RNase_H-like_dom_plant"/>
</dbReference>
<reference evidence="3" key="1">
    <citation type="submission" date="2018-11" db="EMBL/GenBank/DDBJ databases">
        <authorList>
            <person name="Grassa J C."/>
        </authorList>
    </citation>
    <scope>NUCLEOTIDE SEQUENCE [LARGE SCALE GENOMIC DNA]</scope>
</reference>
<evidence type="ECO:0000313" key="4">
    <source>
        <dbReference type="Proteomes" id="UP000596661"/>
    </source>
</evidence>
<evidence type="ECO:0000256" key="1">
    <source>
        <dbReference type="SAM" id="MobiDB-lite"/>
    </source>
</evidence>
<dbReference type="AlphaFoldDB" id="A0A803Q3I7"/>
<feature type="domain" description="RNase H type-1" evidence="2">
    <location>
        <begin position="129"/>
        <end position="250"/>
    </location>
</feature>
<organism evidence="3 4">
    <name type="scientific">Cannabis sativa</name>
    <name type="common">Hemp</name>
    <name type="synonym">Marijuana</name>
    <dbReference type="NCBI Taxonomy" id="3483"/>
    <lineage>
        <taxon>Eukaryota</taxon>
        <taxon>Viridiplantae</taxon>
        <taxon>Streptophyta</taxon>
        <taxon>Embryophyta</taxon>
        <taxon>Tracheophyta</taxon>
        <taxon>Spermatophyta</taxon>
        <taxon>Magnoliopsida</taxon>
        <taxon>eudicotyledons</taxon>
        <taxon>Gunneridae</taxon>
        <taxon>Pentapetalae</taxon>
        <taxon>rosids</taxon>
        <taxon>fabids</taxon>
        <taxon>Rosales</taxon>
        <taxon>Cannabaceae</taxon>
        <taxon>Cannabis</taxon>
    </lineage>
</organism>
<dbReference type="Gene3D" id="3.30.420.10">
    <property type="entry name" value="Ribonuclease H-like superfamily/Ribonuclease H"/>
    <property type="match status" value="1"/>
</dbReference>
<evidence type="ECO:0000259" key="2">
    <source>
        <dbReference type="Pfam" id="PF13456"/>
    </source>
</evidence>
<dbReference type="PANTHER" id="PTHR47074:SF48">
    <property type="entry name" value="POLYNUCLEOTIDYL TRANSFERASE, RIBONUCLEASE H-LIKE SUPERFAMILY PROTEIN"/>
    <property type="match status" value="1"/>
</dbReference>